<sequence length="82" mass="8626">MKTIMTEAATVIVIVMMATGRRDVGDVVVEEVRDEAVAPRGQAATVVAMEVVDGLPAEAVGEARRVDVEAQGITTEMPVTTN</sequence>
<keyword evidence="2" id="KW-1185">Reference proteome</keyword>
<organism evidence="1 2">
    <name type="scientific">Tropilaelaps mercedesae</name>
    <dbReference type="NCBI Taxonomy" id="418985"/>
    <lineage>
        <taxon>Eukaryota</taxon>
        <taxon>Metazoa</taxon>
        <taxon>Ecdysozoa</taxon>
        <taxon>Arthropoda</taxon>
        <taxon>Chelicerata</taxon>
        <taxon>Arachnida</taxon>
        <taxon>Acari</taxon>
        <taxon>Parasitiformes</taxon>
        <taxon>Mesostigmata</taxon>
        <taxon>Gamasina</taxon>
        <taxon>Dermanyssoidea</taxon>
        <taxon>Laelapidae</taxon>
        <taxon>Tropilaelaps</taxon>
    </lineage>
</organism>
<dbReference type="EMBL" id="MNPL01002407">
    <property type="protein sequence ID" value="OQR78296.1"/>
    <property type="molecule type" value="Genomic_DNA"/>
</dbReference>
<comment type="caution">
    <text evidence="1">The sequence shown here is derived from an EMBL/GenBank/DDBJ whole genome shotgun (WGS) entry which is preliminary data.</text>
</comment>
<evidence type="ECO:0000313" key="1">
    <source>
        <dbReference type="EMBL" id="OQR78296.1"/>
    </source>
</evidence>
<gene>
    <name evidence="1" type="ORF">BIW11_06501</name>
</gene>
<dbReference type="Proteomes" id="UP000192247">
    <property type="component" value="Unassembled WGS sequence"/>
</dbReference>
<protein>
    <submittedName>
        <fullName evidence="1">Uncharacterized protein</fullName>
    </submittedName>
</protein>
<dbReference type="AlphaFoldDB" id="A0A1V9XXS3"/>
<dbReference type="InParanoid" id="A0A1V9XXS3"/>
<accession>A0A1V9XXS3</accession>
<name>A0A1V9XXS3_9ACAR</name>
<reference evidence="1 2" key="1">
    <citation type="journal article" date="2017" name="Gigascience">
        <title>Draft genome of the honey bee ectoparasitic mite, Tropilaelaps mercedesae, is shaped by the parasitic life history.</title>
        <authorList>
            <person name="Dong X."/>
            <person name="Armstrong S.D."/>
            <person name="Xia D."/>
            <person name="Makepeace B.L."/>
            <person name="Darby A.C."/>
            <person name="Kadowaki T."/>
        </authorList>
    </citation>
    <scope>NUCLEOTIDE SEQUENCE [LARGE SCALE GENOMIC DNA]</scope>
    <source>
        <strain evidence="1">Wuxi-XJTLU</strain>
    </source>
</reference>
<proteinExistence type="predicted"/>
<evidence type="ECO:0000313" key="2">
    <source>
        <dbReference type="Proteomes" id="UP000192247"/>
    </source>
</evidence>